<dbReference type="Gene3D" id="2.30.30.40">
    <property type="entry name" value="SH3 Domains"/>
    <property type="match status" value="1"/>
</dbReference>
<keyword evidence="2" id="KW-0175">Coiled coil</keyword>
<comment type="caution">
    <text evidence="5">The sequence shown here is derived from an EMBL/GenBank/DDBJ whole genome shotgun (WGS) entry which is preliminary data.</text>
</comment>
<organism evidence="5 6">
    <name type="scientific">SAR92 bacterium BACL26 MAG-121220-bin70</name>
    <dbReference type="NCBI Taxonomy" id="1655626"/>
    <lineage>
        <taxon>Bacteria</taxon>
        <taxon>Pseudomonadati</taxon>
        <taxon>Pseudomonadota</taxon>
        <taxon>Gammaproteobacteria</taxon>
        <taxon>Cellvibrionales</taxon>
        <taxon>Porticoccaceae</taxon>
        <taxon>SAR92 clade</taxon>
    </lineage>
</organism>
<feature type="transmembrane region" description="Helical" evidence="3">
    <location>
        <begin position="222"/>
        <end position="239"/>
    </location>
</feature>
<feature type="coiled-coil region" evidence="2">
    <location>
        <begin position="137"/>
        <end position="171"/>
    </location>
</feature>
<protein>
    <recommendedName>
        <fullName evidence="7">SH3b domain-containing protein</fullName>
    </recommendedName>
</protein>
<keyword evidence="1 4" id="KW-0732">Signal</keyword>
<dbReference type="InterPro" id="IPR016476">
    <property type="entry name" value="SH3_dom_pro"/>
</dbReference>
<evidence type="ECO:0008006" key="7">
    <source>
        <dbReference type="Google" id="ProtNLM"/>
    </source>
</evidence>
<dbReference type="NCBIfam" id="TIGR04211">
    <property type="entry name" value="SH3_and_anchor"/>
    <property type="match status" value="1"/>
</dbReference>
<evidence type="ECO:0000256" key="4">
    <source>
        <dbReference type="SAM" id="SignalP"/>
    </source>
</evidence>
<sequence>MNRKILTIFLALTVTSALGQTPSEPEIVDSSTVETGLLETELASIVSDSIEPEIRYISDEFFVPLRETPCPRCKIVHWGIKSGTKVDLFKVRDGWGLVATQNGYKGWMEEQFISPTPAARQLLSQANREKLDTVGRLGKLNEQIKYLEQQAEALQQQIQTIESDNKNLTAQLSEVKGISSDPIALNKQNQTLVKQNHMLQTDNDVLQAEVDVLSSDGRNQSFMYGGITVFLGALLAILIPRLRGRKRLSEWG</sequence>
<feature type="signal peptide" evidence="4">
    <location>
        <begin position="1"/>
        <end position="19"/>
    </location>
</feature>
<keyword evidence="3" id="KW-0472">Membrane</keyword>
<keyword evidence="3" id="KW-1133">Transmembrane helix</keyword>
<gene>
    <name evidence="5" type="ORF">ABS24_01615</name>
</gene>
<dbReference type="Proteomes" id="UP000051213">
    <property type="component" value="Unassembled WGS sequence"/>
</dbReference>
<proteinExistence type="predicted"/>
<dbReference type="EMBL" id="LICA01000170">
    <property type="protein sequence ID" value="KRO94204.1"/>
    <property type="molecule type" value="Genomic_DNA"/>
</dbReference>
<accession>A0A0R2U426</accession>
<dbReference type="AlphaFoldDB" id="A0A0R2U426"/>
<feature type="chain" id="PRO_5006425136" description="SH3b domain-containing protein" evidence="4">
    <location>
        <begin position="20"/>
        <end position="252"/>
    </location>
</feature>
<reference evidence="5 6" key="1">
    <citation type="submission" date="2015-10" db="EMBL/GenBank/DDBJ databases">
        <title>Metagenome-Assembled Genomes uncover a global brackish microbiome.</title>
        <authorList>
            <person name="Hugerth L.W."/>
            <person name="Larsson J."/>
            <person name="Alneberg J."/>
            <person name="Lindh M.V."/>
            <person name="Legrand C."/>
            <person name="Pinhassi J."/>
            <person name="Andersson A.F."/>
        </authorList>
    </citation>
    <scope>NUCLEOTIDE SEQUENCE [LARGE SCALE GENOMIC DNA]</scope>
    <source>
        <strain evidence="5">BACL26 MAG-121220-bin70</strain>
    </source>
</reference>
<evidence type="ECO:0000313" key="5">
    <source>
        <dbReference type="EMBL" id="KRO94204.1"/>
    </source>
</evidence>
<evidence type="ECO:0000313" key="6">
    <source>
        <dbReference type="Proteomes" id="UP000051213"/>
    </source>
</evidence>
<name>A0A0R2U426_9GAMM</name>
<evidence type="ECO:0000256" key="2">
    <source>
        <dbReference type="SAM" id="Coils"/>
    </source>
</evidence>
<keyword evidence="3" id="KW-0812">Transmembrane</keyword>
<evidence type="ECO:0000256" key="3">
    <source>
        <dbReference type="SAM" id="Phobius"/>
    </source>
</evidence>
<evidence type="ECO:0000256" key="1">
    <source>
        <dbReference type="ARBA" id="ARBA00022729"/>
    </source>
</evidence>